<protein>
    <submittedName>
        <fullName evidence="2">Uncharacterized protein</fullName>
    </submittedName>
</protein>
<accession>A0A1L7XSR7</accession>
<reference evidence="2 3" key="1">
    <citation type="submission" date="2016-03" db="EMBL/GenBank/DDBJ databases">
        <authorList>
            <person name="Ploux O."/>
        </authorList>
    </citation>
    <scope>NUCLEOTIDE SEQUENCE [LARGE SCALE GENOMIC DNA]</scope>
    <source>
        <strain evidence="2 3">UAMH 11012</strain>
    </source>
</reference>
<evidence type="ECO:0000313" key="2">
    <source>
        <dbReference type="EMBL" id="CZR68076.1"/>
    </source>
</evidence>
<sequence>MARRNRMDINPMLNPKTEDAKMEEEQTTAFSYALAPHPRLTPVEVGNHTHDYMTSANSPIYQHSTVMSPKISNKSRHTTIPGHIPHTNPWDDRLTKLDSAHYVIVASDQVVPNVTTSIEDQVPQPELGRSVEFVSTASP</sequence>
<feature type="region of interest" description="Disordered" evidence="1">
    <location>
        <begin position="41"/>
        <end position="89"/>
    </location>
</feature>
<proteinExistence type="predicted"/>
<gene>
    <name evidence="2" type="ORF">PAC_17975</name>
</gene>
<dbReference type="Proteomes" id="UP000184330">
    <property type="component" value="Unassembled WGS sequence"/>
</dbReference>
<feature type="compositionally biased region" description="Polar residues" evidence="1">
    <location>
        <begin position="52"/>
        <end position="72"/>
    </location>
</feature>
<evidence type="ECO:0000313" key="3">
    <source>
        <dbReference type="Proteomes" id="UP000184330"/>
    </source>
</evidence>
<organism evidence="2 3">
    <name type="scientific">Phialocephala subalpina</name>
    <dbReference type="NCBI Taxonomy" id="576137"/>
    <lineage>
        <taxon>Eukaryota</taxon>
        <taxon>Fungi</taxon>
        <taxon>Dikarya</taxon>
        <taxon>Ascomycota</taxon>
        <taxon>Pezizomycotina</taxon>
        <taxon>Leotiomycetes</taxon>
        <taxon>Helotiales</taxon>
        <taxon>Mollisiaceae</taxon>
        <taxon>Phialocephala</taxon>
        <taxon>Phialocephala fortinii species complex</taxon>
    </lineage>
</organism>
<dbReference type="EMBL" id="FJOG01000050">
    <property type="protein sequence ID" value="CZR68076.1"/>
    <property type="molecule type" value="Genomic_DNA"/>
</dbReference>
<evidence type="ECO:0000256" key="1">
    <source>
        <dbReference type="SAM" id="MobiDB-lite"/>
    </source>
</evidence>
<dbReference type="AlphaFoldDB" id="A0A1L7XSR7"/>
<name>A0A1L7XSR7_9HELO</name>
<keyword evidence="3" id="KW-1185">Reference proteome</keyword>